<evidence type="ECO:0000313" key="1">
    <source>
        <dbReference type="EMBL" id="QPS43900.1"/>
    </source>
</evidence>
<name>A0A7T2WYC4_9BURK</name>
<protein>
    <submittedName>
        <fullName evidence="1">Uncharacterized protein</fullName>
    </submittedName>
</protein>
<dbReference type="AlphaFoldDB" id="A0A7T2WYC4"/>
<sequence length="67" mass="7276">MHAGAPRQPGAARIATGRMPGANAPGIFFVFCRTKDFDVAARDFSMTLCAAHHIDNRLLLDYPSRSS</sequence>
<dbReference type="RefSeq" id="WP_080594873.1">
    <property type="nucleotide sequence ID" value="NZ_CP013380.1"/>
</dbReference>
<reference evidence="1 2" key="1">
    <citation type="submission" date="2020-12" db="EMBL/GenBank/DDBJ databases">
        <title>FDA dAtabase for Regulatory Grade micrObial Sequences (FDA-ARGOS): Supporting development and validation of Infectious Disease Dx tests.</title>
        <authorList>
            <person name="Nelson B."/>
            <person name="Plummer A."/>
            <person name="Tallon L."/>
            <person name="Sadzewicz L."/>
            <person name="Zhao X."/>
            <person name="Boylan J."/>
            <person name="Ott S."/>
            <person name="Bowen H."/>
            <person name="Vavikolanu K."/>
            <person name="Mehta A."/>
            <person name="Aluvathingal J."/>
            <person name="Nadendla S."/>
            <person name="Myers T."/>
            <person name="Yan Y."/>
            <person name="Sichtig H."/>
        </authorList>
    </citation>
    <scope>NUCLEOTIDE SEQUENCE [LARGE SCALE GENOMIC DNA]</scope>
    <source>
        <strain evidence="1 2">FDAARGOS_899</strain>
    </source>
</reference>
<dbReference type="Proteomes" id="UP000594943">
    <property type="component" value="Chromosome 1"/>
</dbReference>
<evidence type="ECO:0000313" key="2">
    <source>
        <dbReference type="Proteomes" id="UP000594943"/>
    </source>
</evidence>
<dbReference type="KEGG" id="bhg:I6G56_01970"/>
<proteinExistence type="predicted"/>
<dbReference type="EMBL" id="CP065686">
    <property type="protein sequence ID" value="QPS43900.1"/>
    <property type="molecule type" value="Genomic_DNA"/>
</dbReference>
<gene>
    <name evidence="1" type="ORF">I6G56_01970</name>
</gene>
<organism evidence="1 2">
    <name type="scientific">Burkholderia humptydooensis</name>
    <dbReference type="NCBI Taxonomy" id="430531"/>
    <lineage>
        <taxon>Bacteria</taxon>
        <taxon>Pseudomonadati</taxon>
        <taxon>Pseudomonadota</taxon>
        <taxon>Betaproteobacteria</taxon>
        <taxon>Burkholderiales</taxon>
        <taxon>Burkholderiaceae</taxon>
        <taxon>Burkholderia</taxon>
        <taxon>pseudomallei group</taxon>
    </lineage>
</organism>
<accession>A0A7T2WYC4</accession>